<comment type="similarity">
    <text evidence="3">Belongs to the SRP68 family.</text>
</comment>
<comment type="caution">
    <text evidence="11">The sequence shown here is derived from an EMBL/GenBank/DDBJ whole genome shotgun (WGS) entry which is preliminary data.</text>
</comment>
<dbReference type="Gene3D" id="1.10.3450.40">
    <property type="entry name" value="Signal recognition particle, SRP68 subunit, RNA-binding domain"/>
    <property type="match status" value="1"/>
</dbReference>
<evidence type="ECO:0000313" key="11">
    <source>
        <dbReference type="EMBL" id="CCH42897.1"/>
    </source>
</evidence>
<keyword evidence="5" id="KW-0694">RNA-binding</keyword>
<dbReference type="InParanoid" id="K0KL44"/>
<dbReference type="Proteomes" id="UP000009328">
    <property type="component" value="Unassembled WGS sequence"/>
</dbReference>
<dbReference type="PANTHER" id="PTHR12860">
    <property type="entry name" value="SIGNAL RECOGNITION PARTICLE 68 KDA PROTEIN"/>
    <property type="match status" value="1"/>
</dbReference>
<reference evidence="11 12" key="1">
    <citation type="journal article" date="2012" name="Eukaryot. Cell">
        <title>Draft genome sequence of Wickerhamomyces ciferrii NRRL Y-1031 F-60-10.</title>
        <authorList>
            <person name="Schneider J."/>
            <person name="Andrea H."/>
            <person name="Blom J."/>
            <person name="Jaenicke S."/>
            <person name="Ruckert C."/>
            <person name="Schorsch C."/>
            <person name="Szczepanowski R."/>
            <person name="Farwick M."/>
            <person name="Goesmann A."/>
            <person name="Puhler A."/>
            <person name="Schaffer S."/>
            <person name="Tauch A."/>
            <person name="Kohler T."/>
            <person name="Brinkrolf K."/>
        </authorList>
    </citation>
    <scope>NUCLEOTIDE SEQUENCE [LARGE SCALE GENOMIC DNA]</scope>
    <source>
        <strain evidence="12">ATCC 14091 / BCRC 22168 / CBS 111 / JCM 3599 / NBRC 0793 / NRRL Y-1031 F-60-10</strain>
    </source>
</reference>
<dbReference type="InterPro" id="IPR038253">
    <property type="entry name" value="SRP68_N_sf"/>
</dbReference>
<dbReference type="GO" id="GO:0005730">
    <property type="term" value="C:nucleolus"/>
    <property type="evidence" value="ECO:0007669"/>
    <property type="project" value="UniProtKB-SubCell"/>
</dbReference>
<dbReference type="GO" id="GO:0005047">
    <property type="term" value="F:signal recognition particle binding"/>
    <property type="evidence" value="ECO:0007669"/>
    <property type="project" value="InterPro"/>
</dbReference>
<evidence type="ECO:0000256" key="8">
    <source>
        <dbReference type="ARBA" id="ARBA00023274"/>
    </source>
</evidence>
<dbReference type="STRING" id="1206466.K0KL44"/>
<dbReference type="InterPro" id="IPR026258">
    <property type="entry name" value="SRP68"/>
</dbReference>
<dbReference type="GO" id="GO:0005786">
    <property type="term" value="C:signal recognition particle, endoplasmic reticulum targeting"/>
    <property type="evidence" value="ECO:0007669"/>
    <property type="project" value="UniProtKB-KW"/>
</dbReference>
<keyword evidence="12" id="KW-1185">Reference proteome</keyword>
<dbReference type="GO" id="GO:0006614">
    <property type="term" value="P:SRP-dependent cotranslational protein targeting to membrane"/>
    <property type="evidence" value="ECO:0007669"/>
    <property type="project" value="InterPro"/>
</dbReference>
<organism evidence="11 12">
    <name type="scientific">Wickerhamomyces ciferrii (strain ATCC 14091 / BCRC 22168 / CBS 111 / JCM 3599 / NBRC 0793 / NRRL Y-1031 F-60-10)</name>
    <name type="common">Yeast</name>
    <name type="synonym">Pichia ciferrii</name>
    <dbReference type="NCBI Taxonomy" id="1206466"/>
    <lineage>
        <taxon>Eukaryota</taxon>
        <taxon>Fungi</taxon>
        <taxon>Dikarya</taxon>
        <taxon>Ascomycota</taxon>
        <taxon>Saccharomycotina</taxon>
        <taxon>Saccharomycetes</taxon>
        <taxon>Phaffomycetales</taxon>
        <taxon>Wickerhamomycetaceae</taxon>
        <taxon>Wickerhamomyces</taxon>
    </lineage>
</organism>
<evidence type="ECO:0000256" key="2">
    <source>
        <dbReference type="ARBA" id="ARBA00004604"/>
    </source>
</evidence>
<comment type="subcellular location">
    <subcellularLocation>
        <location evidence="1">Cytoplasm</location>
    </subcellularLocation>
    <subcellularLocation>
        <location evidence="2">Nucleus</location>
        <location evidence="2">Nucleolus</location>
    </subcellularLocation>
</comment>
<evidence type="ECO:0000256" key="5">
    <source>
        <dbReference type="ARBA" id="ARBA00022884"/>
    </source>
</evidence>
<dbReference type="Pfam" id="PF16969">
    <property type="entry name" value="SRP68"/>
    <property type="match status" value="2"/>
</dbReference>
<keyword evidence="8" id="KW-0687">Ribonucleoprotein</keyword>
<sequence length="532" mass="61787">MSESPLALTIGQRNSAFLSTPQDFHKQRVKITRRIHNLKRYLKIQSKNTKDYKPRELTIDDYQTDNKYYLLSLLLVERDYLYALELKAFLDLNSNNNVNSIKSKTKLILTRLKKSKQNGNLLVKISKDESDLTKRLEILVYNELISGFYSILNKNWSQAIQNYSNSRIGLKFLELNGEQENKILYKDIIEELIDDSLKLAIYRFQNLNSIDLNEFTKKIINEKTNDSLIYKLIHKQDPSFLEPTNDDDLIKSINWRNYTAQINDDLTSKLISSIQKIKLINLESFDTVLNQWQSALENHLSYISKNPDSEDQDDEILLSYINYNLLIVRLHRDHTLINNNQAQTLRILDGNLSTIDEIKNLPGVYSDDELMENLEILGNYYKVLKINLISNKFTQEKKYKEGLLLLTKALSSLQDSQFTIDFKFLGNDELSKLINDLKTQHQKIHILSIIQSSSNSSQAVSDDLFKFNNQSVFNFNPVSIPVKPVLFDVAFNYISYNPDQDEPKTQQQPQTTTTNDQTEQKKKGFFGLFGRG</sequence>
<dbReference type="FunCoup" id="K0KL44">
    <property type="interactions" value="961"/>
</dbReference>
<dbReference type="AlphaFoldDB" id="K0KL44"/>
<feature type="compositionally biased region" description="Low complexity" evidence="10">
    <location>
        <begin position="505"/>
        <end position="517"/>
    </location>
</feature>
<protein>
    <recommendedName>
        <fullName evidence="9">Signal recognition particle subunit SRP68</fullName>
    </recommendedName>
</protein>
<dbReference type="InterPro" id="IPR034652">
    <property type="entry name" value="SRP68-RBD"/>
</dbReference>
<keyword evidence="4" id="KW-0963">Cytoplasm</keyword>
<keyword evidence="7" id="KW-0539">Nucleus</keyword>
<dbReference type="HOGENOM" id="CLU_018649_2_1_1"/>
<evidence type="ECO:0000256" key="7">
    <source>
        <dbReference type="ARBA" id="ARBA00023242"/>
    </source>
</evidence>
<keyword evidence="6" id="KW-0733">Signal recognition particle</keyword>
<evidence type="ECO:0000256" key="3">
    <source>
        <dbReference type="ARBA" id="ARBA00009352"/>
    </source>
</evidence>
<dbReference type="CDD" id="cd15481">
    <property type="entry name" value="SRP68-RBD"/>
    <property type="match status" value="1"/>
</dbReference>
<dbReference type="PIRSF" id="PIRSF038995">
    <property type="entry name" value="SRP68"/>
    <property type="match status" value="1"/>
</dbReference>
<accession>K0KL44</accession>
<dbReference type="eggNOG" id="KOG2460">
    <property type="taxonomic scope" value="Eukaryota"/>
</dbReference>
<dbReference type="EMBL" id="CAIF01000057">
    <property type="protein sequence ID" value="CCH42897.1"/>
    <property type="molecule type" value="Genomic_DNA"/>
</dbReference>
<dbReference type="PANTHER" id="PTHR12860:SF0">
    <property type="entry name" value="SIGNAL RECOGNITION PARTICLE SUBUNIT SRP68"/>
    <property type="match status" value="1"/>
</dbReference>
<gene>
    <name evidence="11" type="ORF">BN7_2443</name>
</gene>
<evidence type="ECO:0000256" key="1">
    <source>
        <dbReference type="ARBA" id="ARBA00004496"/>
    </source>
</evidence>
<name>K0KL44_WICCF</name>
<evidence type="ECO:0000313" key="12">
    <source>
        <dbReference type="Proteomes" id="UP000009328"/>
    </source>
</evidence>
<evidence type="ECO:0000256" key="9">
    <source>
        <dbReference type="ARBA" id="ARBA00029498"/>
    </source>
</evidence>
<proteinExistence type="inferred from homology"/>
<feature type="region of interest" description="Disordered" evidence="10">
    <location>
        <begin position="498"/>
        <end position="523"/>
    </location>
</feature>
<dbReference type="GO" id="GO:0030942">
    <property type="term" value="F:endoplasmic reticulum signal peptide binding"/>
    <property type="evidence" value="ECO:0007669"/>
    <property type="project" value="InterPro"/>
</dbReference>
<evidence type="ECO:0000256" key="10">
    <source>
        <dbReference type="SAM" id="MobiDB-lite"/>
    </source>
</evidence>
<dbReference type="GO" id="GO:0008312">
    <property type="term" value="F:7S RNA binding"/>
    <property type="evidence" value="ECO:0007669"/>
    <property type="project" value="InterPro"/>
</dbReference>
<evidence type="ECO:0000256" key="6">
    <source>
        <dbReference type="ARBA" id="ARBA00023135"/>
    </source>
</evidence>
<evidence type="ECO:0000256" key="4">
    <source>
        <dbReference type="ARBA" id="ARBA00022490"/>
    </source>
</evidence>